<comment type="caution">
    <text evidence="2">The sequence shown here is derived from an EMBL/GenBank/DDBJ whole genome shotgun (WGS) entry which is preliminary data.</text>
</comment>
<evidence type="ECO:0000313" key="3">
    <source>
        <dbReference type="Proteomes" id="UP001363035"/>
    </source>
</evidence>
<evidence type="ECO:0008006" key="4">
    <source>
        <dbReference type="Google" id="ProtNLM"/>
    </source>
</evidence>
<dbReference type="Proteomes" id="UP001363035">
    <property type="component" value="Unassembled WGS sequence"/>
</dbReference>
<evidence type="ECO:0000256" key="1">
    <source>
        <dbReference type="SAM" id="Phobius"/>
    </source>
</evidence>
<feature type="transmembrane region" description="Helical" evidence="1">
    <location>
        <begin position="7"/>
        <end position="25"/>
    </location>
</feature>
<dbReference type="RefSeq" id="WP_134776534.1">
    <property type="nucleotide sequence ID" value="NZ_JAYLLN010000020.1"/>
</dbReference>
<keyword evidence="1" id="KW-1133">Transmembrane helix</keyword>
<evidence type="ECO:0000313" key="2">
    <source>
        <dbReference type="EMBL" id="MEI5985098.1"/>
    </source>
</evidence>
<sequence length="441" mass="49889">MRILKKILYVILGLMVVIAISLFVLRTIRANQADKIRIPKDSQAMLHIKVDNLLLKMGSNSLMNWNAYYGSKGKDSTSADKVKIWGMGIDVPGHLYFFSLPERESTYYTILRVSNFAKAKQFLTDKLGMEAQQGLSASNELFFTKGDLRILLSDTKLVVGLGKENQGNLEPMKALLQDDQQDWVNAKERFDAKRNSNLGDMTWQGEGKNYLSLKFSAGTATLTGTLASDSYRFPKATKKLKTDSHDSLLVHLEINNDLGAMVNLNNLLSDSTSSTPLDSISNYLGNYLSLRISNKEITQVDSIVSYDYDDNFEMIEKKTLNETQVPDIHLNIMGSPHLLSLVPEKIFYKFHKSEHAGLLNLTTAGQQQGQEETLVPSDRVFHFYYKNSPLIGKYFAFVPSYEKLDYLEINGKSSQPTEINLIGRIHFKNQDLNSFFQLINF</sequence>
<keyword evidence="1" id="KW-0472">Membrane</keyword>
<organism evidence="2 3">
    <name type="scientific">Sphingobacterium tenebrionis</name>
    <dbReference type="NCBI Taxonomy" id="3111775"/>
    <lineage>
        <taxon>Bacteria</taxon>
        <taxon>Pseudomonadati</taxon>
        <taxon>Bacteroidota</taxon>
        <taxon>Sphingobacteriia</taxon>
        <taxon>Sphingobacteriales</taxon>
        <taxon>Sphingobacteriaceae</taxon>
        <taxon>Sphingobacterium</taxon>
    </lineage>
</organism>
<protein>
    <recommendedName>
        <fullName evidence="4">DUF4340 domain-containing protein</fullName>
    </recommendedName>
</protein>
<dbReference type="EMBL" id="JAYLLN010000020">
    <property type="protein sequence ID" value="MEI5985098.1"/>
    <property type="molecule type" value="Genomic_DNA"/>
</dbReference>
<keyword evidence="3" id="KW-1185">Reference proteome</keyword>
<name>A0ABU8I6G7_9SPHI</name>
<accession>A0ABU8I6G7</accession>
<reference evidence="2 3" key="1">
    <citation type="submission" date="2024-01" db="EMBL/GenBank/DDBJ databases">
        <title>Sphingobacterium tenebrionis sp. nov., a novel endophyte isolated from tenebrio molitor intestines.</title>
        <authorList>
            <person name="Zhang C."/>
        </authorList>
    </citation>
    <scope>NUCLEOTIDE SEQUENCE [LARGE SCALE GENOMIC DNA]</scope>
    <source>
        <strain evidence="2 3">PU5-4</strain>
    </source>
</reference>
<proteinExistence type="predicted"/>
<keyword evidence="1" id="KW-0812">Transmembrane</keyword>
<gene>
    <name evidence="2" type="ORF">VJ786_09295</name>
</gene>